<dbReference type="GO" id="GO:0016042">
    <property type="term" value="P:lipid catabolic process"/>
    <property type="evidence" value="ECO:0007669"/>
    <property type="project" value="UniProtKB-KW"/>
</dbReference>
<dbReference type="GO" id="GO:0046486">
    <property type="term" value="P:glycerolipid metabolic process"/>
    <property type="evidence" value="ECO:0007669"/>
    <property type="project" value="UniProtKB-ARBA"/>
</dbReference>
<dbReference type="InterPro" id="IPR002641">
    <property type="entry name" value="PNPLA_dom"/>
</dbReference>
<dbReference type="EMBL" id="MU853827">
    <property type="protein sequence ID" value="KAK3938524.1"/>
    <property type="molecule type" value="Genomic_DNA"/>
</dbReference>
<sequence length="113" mass="13091">MNDKPLYGGGIRGLSELLILEEIMRRIKHDLEITDDPLPADFFDLIGGTSTRGLIALLLRRVRLSAPKARKEYVRITKDVFSIPRHFTKHNRGEERMLDRLRPSYKVFVYAVP</sequence>
<dbReference type="SUPFAM" id="SSF52151">
    <property type="entry name" value="FabD/lysophospholipase-like"/>
    <property type="match status" value="1"/>
</dbReference>
<dbReference type="GO" id="GO:0016020">
    <property type="term" value="C:membrane"/>
    <property type="evidence" value="ECO:0007669"/>
    <property type="project" value="TreeGrafter"/>
</dbReference>
<dbReference type="GO" id="GO:0047499">
    <property type="term" value="F:calcium-independent phospholipase A2 activity"/>
    <property type="evidence" value="ECO:0007669"/>
    <property type="project" value="TreeGrafter"/>
</dbReference>
<proteinExistence type="predicted"/>
<evidence type="ECO:0000259" key="5">
    <source>
        <dbReference type="PROSITE" id="PS51635"/>
    </source>
</evidence>
<feature type="short sequence motif" description="GXGXXG" evidence="4">
    <location>
        <begin position="8"/>
        <end position="13"/>
    </location>
</feature>
<evidence type="ECO:0000256" key="2">
    <source>
        <dbReference type="ARBA" id="ARBA00022963"/>
    </source>
</evidence>
<dbReference type="Gene3D" id="3.40.1090.10">
    <property type="entry name" value="Cytosolic phospholipase A2 catalytic domain"/>
    <property type="match status" value="1"/>
</dbReference>
<protein>
    <recommendedName>
        <fullName evidence="5">PNPLA domain-containing protein</fullName>
    </recommendedName>
</protein>
<organism evidence="6 7">
    <name type="scientific">Diplogelasinospora grovesii</name>
    <dbReference type="NCBI Taxonomy" id="303347"/>
    <lineage>
        <taxon>Eukaryota</taxon>
        <taxon>Fungi</taxon>
        <taxon>Dikarya</taxon>
        <taxon>Ascomycota</taxon>
        <taxon>Pezizomycotina</taxon>
        <taxon>Sordariomycetes</taxon>
        <taxon>Sordariomycetidae</taxon>
        <taxon>Sordariales</taxon>
        <taxon>Diplogelasinosporaceae</taxon>
        <taxon>Diplogelasinospora</taxon>
    </lineage>
</organism>
<dbReference type="PANTHER" id="PTHR24185">
    <property type="entry name" value="CALCIUM-INDEPENDENT PHOSPHOLIPASE A2-GAMMA"/>
    <property type="match status" value="1"/>
</dbReference>
<evidence type="ECO:0000256" key="4">
    <source>
        <dbReference type="PROSITE-ProRule" id="PRU01161"/>
    </source>
</evidence>
<dbReference type="PROSITE" id="PS51635">
    <property type="entry name" value="PNPLA"/>
    <property type="match status" value="1"/>
</dbReference>
<dbReference type="PANTHER" id="PTHR24185:SF1">
    <property type="entry name" value="CALCIUM-INDEPENDENT PHOSPHOLIPASE A2-GAMMA"/>
    <property type="match status" value="1"/>
</dbReference>
<keyword evidence="7" id="KW-1185">Reference proteome</keyword>
<keyword evidence="1" id="KW-0378">Hydrolase</keyword>
<evidence type="ECO:0000256" key="1">
    <source>
        <dbReference type="ARBA" id="ARBA00022801"/>
    </source>
</evidence>
<dbReference type="AlphaFoldDB" id="A0AAN6S2V7"/>
<dbReference type="InterPro" id="IPR016035">
    <property type="entry name" value="Acyl_Trfase/lysoPLipase"/>
</dbReference>
<reference evidence="7" key="1">
    <citation type="journal article" date="2023" name="Mol. Phylogenet. Evol.">
        <title>Genome-scale phylogeny and comparative genomics of the fungal order Sordariales.</title>
        <authorList>
            <person name="Hensen N."/>
            <person name="Bonometti L."/>
            <person name="Westerberg I."/>
            <person name="Brannstrom I.O."/>
            <person name="Guillou S."/>
            <person name="Cros-Aarteil S."/>
            <person name="Calhoun S."/>
            <person name="Haridas S."/>
            <person name="Kuo A."/>
            <person name="Mondo S."/>
            <person name="Pangilinan J."/>
            <person name="Riley R."/>
            <person name="LaButti K."/>
            <person name="Andreopoulos B."/>
            <person name="Lipzen A."/>
            <person name="Chen C."/>
            <person name="Yan M."/>
            <person name="Daum C."/>
            <person name="Ng V."/>
            <person name="Clum A."/>
            <person name="Steindorff A."/>
            <person name="Ohm R.A."/>
            <person name="Martin F."/>
            <person name="Silar P."/>
            <person name="Natvig D.O."/>
            <person name="Lalanne C."/>
            <person name="Gautier V."/>
            <person name="Ament-Velasquez S.L."/>
            <person name="Kruys A."/>
            <person name="Hutchinson M.I."/>
            <person name="Powell A.J."/>
            <person name="Barry K."/>
            <person name="Miller A.N."/>
            <person name="Grigoriev I.V."/>
            <person name="Debuchy R."/>
            <person name="Gladieux P."/>
            <person name="Hiltunen Thoren M."/>
            <person name="Johannesson H."/>
        </authorList>
    </citation>
    <scope>NUCLEOTIDE SEQUENCE [LARGE SCALE GENOMIC DNA]</scope>
    <source>
        <strain evidence="7">CBS 340.73</strain>
    </source>
</reference>
<keyword evidence="3" id="KW-0443">Lipid metabolism</keyword>
<dbReference type="Proteomes" id="UP001303473">
    <property type="component" value="Unassembled WGS sequence"/>
</dbReference>
<comment type="caution">
    <text evidence="6">The sequence shown here is derived from an EMBL/GenBank/DDBJ whole genome shotgun (WGS) entry which is preliminary data.</text>
</comment>
<feature type="domain" description="PNPLA" evidence="5">
    <location>
        <begin position="4"/>
        <end position="113"/>
    </location>
</feature>
<gene>
    <name evidence="6" type="ORF">QBC46DRAFT_162245</name>
</gene>
<dbReference type="GO" id="GO:0019369">
    <property type="term" value="P:arachidonate metabolic process"/>
    <property type="evidence" value="ECO:0007669"/>
    <property type="project" value="TreeGrafter"/>
</dbReference>
<evidence type="ECO:0000313" key="6">
    <source>
        <dbReference type="EMBL" id="KAK3938524.1"/>
    </source>
</evidence>
<evidence type="ECO:0000256" key="3">
    <source>
        <dbReference type="ARBA" id="ARBA00023098"/>
    </source>
</evidence>
<evidence type="ECO:0000313" key="7">
    <source>
        <dbReference type="Proteomes" id="UP001303473"/>
    </source>
</evidence>
<name>A0AAN6S2V7_9PEZI</name>
<comment type="caution">
    <text evidence="4">Lacks conserved residue(s) required for the propagation of feature annotation.</text>
</comment>
<accession>A0AAN6S2V7</accession>
<keyword evidence="2" id="KW-0442">Lipid degradation</keyword>